<dbReference type="SUPFAM" id="SSF55486">
    <property type="entry name" value="Metalloproteases ('zincins'), catalytic domain"/>
    <property type="match status" value="1"/>
</dbReference>
<evidence type="ECO:0000256" key="1">
    <source>
        <dbReference type="ARBA" id="ARBA00001947"/>
    </source>
</evidence>
<comment type="cofactor">
    <cofactor evidence="1 12">
        <name>Zn(2+)</name>
        <dbReference type="ChEBI" id="CHEBI:29105"/>
    </cofactor>
</comment>
<evidence type="ECO:0000256" key="8">
    <source>
        <dbReference type="ARBA" id="ARBA00022801"/>
    </source>
</evidence>
<feature type="signal peptide" evidence="12">
    <location>
        <begin position="1"/>
        <end position="19"/>
    </location>
</feature>
<evidence type="ECO:0000313" key="15">
    <source>
        <dbReference type="EMBL" id="KAH6595548.1"/>
    </source>
</evidence>
<name>A0ABQ8FET4_9FUNG</name>
<evidence type="ECO:0000256" key="9">
    <source>
        <dbReference type="ARBA" id="ARBA00022833"/>
    </source>
</evidence>
<feature type="region of interest" description="Disordered" evidence="13">
    <location>
        <begin position="580"/>
        <end position="675"/>
    </location>
</feature>
<evidence type="ECO:0000256" key="3">
    <source>
        <dbReference type="ARBA" id="ARBA00006006"/>
    </source>
</evidence>
<dbReference type="PANTHER" id="PTHR33478:SF1">
    <property type="entry name" value="EXTRACELLULAR METALLOPROTEINASE MEP"/>
    <property type="match status" value="1"/>
</dbReference>
<dbReference type="CDD" id="cd09596">
    <property type="entry name" value="M36"/>
    <property type="match status" value="1"/>
</dbReference>
<feature type="compositionally biased region" description="Acidic residues" evidence="13">
    <location>
        <begin position="657"/>
        <end position="675"/>
    </location>
</feature>
<keyword evidence="4 12" id="KW-0964">Secreted</keyword>
<evidence type="ECO:0000256" key="7">
    <source>
        <dbReference type="ARBA" id="ARBA00022729"/>
    </source>
</evidence>
<feature type="domain" description="FTP" evidence="14">
    <location>
        <begin position="85"/>
        <end position="134"/>
    </location>
</feature>
<dbReference type="Pfam" id="PF02128">
    <property type="entry name" value="Peptidase_M36"/>
    <property type="match status" value="1"/>
</dbReference>
<organism evidence="15 16">
    <name type="scientific">Batrachochytrium salamandrivorans</name>
    <dbReference type="NCBI Taxonomy" id="1357716"/>
    <lineage>
        <taxon>Eukaryota</taxon>
        <taxon>Fungi</taxon>
        <taxon>Fungi incertae sedis</taxon>
        <taxon>Chytridiomycota</taxon>
        <taxon>Chytridiomycota incertae sedis</taxon>
        <taxon>Chytridiomycetes</taxon>
        <taxon>Rhizophydiales</taxon>
        <taxon>Rhizophydiales incertae sedis</taxon>
        <taxon>Batrachochytrium</taxon>
    </lineage>
</organism>
<accession>A0ABQ8FET4</accession>
<evidence type="ECO:0000256" key="13">
    <source>
        <dbReference type="SAM" id="MobiDB-lite"/>
    </source>
</evidence>
<gene>
    <name evidence="15" type="ORF">BASA50_005757</name>
</gene>
<sequence>MFGPALTLVLALASSAVIASPTVDNIYKRAVDSLNPASTKLPFHFPGSVYENTPYSGAASFSPSEKDDVKTATDYISNKLNLGADDFKVYNSFTDPSGVTHVYGAHMTNGFRISNHHASAHVKNGQVTSFSSSFGTAQHFAKSDLAVSAPKAALDFAKASDTASAQLGIPVYSEFKHALEYVEQPDGKIVYAYKLQLRNDPLTKWIQVWCDANTGKVIQAVDLANKASYKAIPVPSRDATEGFSMVADPEFKGSSPNGWTAGKATGGNNVVTSNLSGKTTPSTKNGVFDTKFNGDDEPSTTGNIAASAVNLFYASNLMHDITYQYGFTEKAGNFQKDNFGKGGEENDAVVVNVLNTSKVNNANFFVGADGQPGEMNMFRFTYTTPGRSGGFDNGVVIHEYGHGVSVRLTGGSATGECLGTDEAGGMGEGWSDMMALFVLAKKSDTATTRGTIGAYVRGEPEGIRSRPYTTDMKVNPWTYGDLKALDEVHDVGEVWASMLWEVYWGLVTKHGFSANLYDASQSAGNIVAMKIIMGGLMTQPCNPTFLSARDAIVAADASYYKGANKCEILKAFAKRGLGSKATSSRKNDFSVPSECDGDAPSPDPTATDTEETTTTTKRSRTTTKKTKTTATEEATTTTKRSRTTTKRSRTTSRAPEPTDEPDDDPTYEPDEFAEM</sequence>
<evidence type="ECO:0000256" key="10">
    <source>
        <dbReference type="ARBA" id="ARBA00023049"/>
    </source>
</evidence>
<feature type="compositionally biased region" description="Low complexity" evidence="13">
    <location>
        <begin position="628"/>
        <end position="638"/>
    </location>
</feature>
<keyword evidence="5 12" id="KW-0645">Protease</keyword>
<feature type="compositionally biased region" description="Basic residues" evidence="13">
    <location>
        <begin position="639"/>
        <end position="650"/>
    </location>
</feature>
<dbReference type="PANTHER" id="PTHR33478">
    <property type="entry name" value="EXTRACELLULAR METALLOPROTEINASE MEP"/>
    <property type="match status" value="1"/>
</dbReference>
<feature type="compositionally biased region" description="Basic residues" evidence="13">
    <location>
        <begin position="617"/>
        <end position="627"/>
    </location>
</feature>
<comment type="subcellular location">
    <subcellularLocation>
        <location evidence="2 12">Secreted</location>
    </subcellularLocation>
</comment>
<keyword evidence="7 12" id="KW-0732">Signal</keyword>
<evidence type="ECO:0000256" key="12">
    <source>
        <dbReference type="RuleBase" id="RU364017"/>
    </source>
</evidence>
<evidence type="ECO:0000256" key="2">
    <source>
        <dbReference type="ARBA" id="ARBA00004613"/>
    </source>
</evidence>
<dbReference type="PRINTS" id="PR00999">
    <property type="entry name" value="FUNGALYSIN"/>
</dbReference>
<dbReference type="EC" id="3.4.24.-" evidence="12"/>
<keyword evidence="16" id="KW-1185">Reference proteome</keyword>
<feature type="chain" id="PRO_5044968360" description="Extracellular metalloproteinase" evidence="12">
    <location>
        <begin position="20"/>
        <end position="675"/>
    </location>
</feature>
<keyword evidence="9 12" id="KW-0862">Zinc</keyword>
<keyword evidence="11 12" id="KW-0865">Zymogen</keyword>
<keyword evidence="8 12" id="KW-0378">Hydrolase</keyword>
<evidence type="ECO:0000259" key="14">
    <source>
        <dbReference type="Pfam" id="PF07504"/>
    </source>
</evidence>
<reference evidence="15 16" key="1">
    <citation type="submission" date="2021-02" db="EMBL/GenBank/DDBJ databases">
        <title>Variation within the Batrachochytrium salamandrivorans European outbreak.</title>
        <authorList>
            <person name="Kelly M."/>
            <person name="Pasmans F."/>
            <person name="Shea T.P."/>
            <person name="Munoz J.F."/>
            <person name="Carranza S."/>
            <person name="Cuomo C.A."/>
            <person name="Martel A."/>
        </authorList>
    </citation>
    <scope>NUCLEOTIDE SEQUENCE [LARGE SCALE GENOMIC DNA]</scope>
    <source>
        <strain evidence="15 16">AMFP18/2</strain>
    </source>
</reference>
<dbReference type="Proteomes" id="UP001648503">
    <property type="component" value="Unassembled WGS sequence"/>
</dbReference>
<dbReference type="Pfam" id="PF07504">
    <property type="entry name" value="FTP"/>
    <property type="match status" value="1"/>
</dbReference>
<dbReference type="InterPro" id="IPR011096">
    <property type="entry name" value="FTP_domain"/>
</dbReference>
<evidence type="ECO:0000256" key="5">
    <source>
        <dbReference type="ARBA" id="ARBA00022670"/>
    </source>
</evidence>
<dbReference type="InterPro" id="IPR050371">
    <property type="entry name" value="Fungal_virulence_M36"/>
</dbReference>
<evidence type="ECO:0000256" key="11">
    <source>
        <dbReference type="ARBA" id="ARBA00023145"/>
    </source>
</evidence>
<dbReference type="InterPro" id="IPR027268">
    <property type="entry name" value="Peptidase_M4/M1_CTD_sf"/>
</dbReference>
<comment type="caution">
    <text evidence="15">The sequence shown here is derived from an EMBL/GenBank/DDBJ whole genome shotgun (WGS) entry which is preliminary data.</text>
</comment>
<keyword evidence="10 12" id="KW-0482">Metalloprotease</keyword>
<proteinExistence type="inferred from homology"/>
<dbReference type="Gene3D" id="3.10.170.10">
    <property type="match status" value="1"/>
</dbReference>
<evidence type="ECO:0000256" key="6">
    <source>
        <dbReference type="ARBA" id="ARBA00022723"/>
    </source>
</evidence>
<evidence type="ECO:0000256" key="4">
    <source>
        <dbReference type="ARBA" id="ARBA00022525"/>
    </source>
</evidence>
<evidence type="ECO:0000313" key="16">
    <source>
        <dbReference type="Proteomes" id="UP001648503"/>
    </source>
</evidence>
<protein>
    <recommendedName>
        <fullName evidence="12">Extracellular metalloproteinase</fullName>
        <ecNumber evidence="12">3.4.24.-</ecNumber>
    </recommendedName>
    <alternativeName>
        <fullName evidence="12">Fungalysin</fullName>
    </alternativeName>
</protein>
<dbReference type="Gene3D" id="1.10.390.10">
    <property type="entry name" value="Neutral Protease Domain 2"/>
    <property type="match status" value="1"/>
</dbReference>
<keyword evidence="6 12" id="KW-0479">Metal-binding</keyword>
<comment type="similarity">
    <text evidence="3 12">Belongs to the peptidase M36 family.</text>
</comment>
<dbReference type="EMBL" id="JAFCIX010000298">
    <property type="protein sequence ID" value="KAH6595548.1"/>
    <property type="molecule type" value="Genomic_DNA"/>
</dbReference>
<dbReference type="InterPro" id="IPR001842">
    <property type="entry name" value="Peptidase_M36"/>
</dbReference>